<feature type="binding site" evidence="3">
    <location>
        <begin position="9"/>
        <end position="11"/>
    </location>
    <ligand>
        <name>substrate</name>
    </ligand>
</feature>
<reference evidence="7" key="2">
    <citation type="submission" date="2020-08" db="EMBL/GenBank/DDBJ databases">
        <title>The Agave Microbiome: Exploring the role of microbial communities in plant adaptations to desert environments.</title>
        <authorList>
            <person name="Partida-Martinez L.P."/>
        </authorList>
    </citation>
    <scope>NUCLEOTIDE SEQUENCE [LARGE SCALE GENOMIC DNA]</scope>
    <source>
        <strain evidence="7">AT2.8</strain>
    </source>
</reference>
<dbReference type="GO" id="GO:0008801">
    <property type="term" value="F:beta-phosphoglucomutase activity"/>
    <property type="evidence" value="ECO:0007669"/>
    <property type="project" value="UniProtKB-EC"/>
</dbReference>
<feature type="active site" description="Proton donor/acceptor" evidence="2">
    <location>
        <position position="11"/>
    </location>
</feature>
<sequence>MKILAVIFDLDGVIVSTDEFHYQAWKQISNQEKIYFDREINERLRGVSRMESLEIILSHSDKKYSEKDKQLLAQRKNEVYCDLLNKLSPNDILPGVINLLMNLKAKDIKIAIGSSSKNTPFILEQIGLSSSFDAIADGNSIMNSKPDPEVFLLAAGKLGVAPEECAVIEDAQAGIDAAIAAGMKAVGVGTAASCVNAHLKLKDLSNLNIDQLLNEIRS</sequence>
<dbReference type="EC" id="5.4.2.6" evidence="6"/>
<feature type="binding site" evidence="3">
    <location>
        <position position="52"/>
    </location>
    <ligand>
        <name>substrate</name>
    </ligand>
</feature>
<dbReference type="Proteomes" id="UP000548423">
    <property type="component" value="Unassembled WGS sequence"/>
</dbReference>
<feature type="binding site" evidence="4">
    <location>
        <position position="169"/>
    </location>
    <ligand>
        <name>Mg(2+)</name>
        <dbReference type="ChEBI" id="CHEBI:18420"/>
    </ligand>
</feature>
<dbReference type="NCBIfam" id="TIGR01990">
    <property type="entry name" value="bPGM"/>
    <property type="match status" value="1"/>
</dbReference>
<protein>
    <submittedName>
        <fullName evidence="6">Beta-phosphoglucomutase</fullName>
        <ecNumber evidence="6">5.4.2.6</ecNumber>
    </submittedName>
</protein>
<name>A0A852TCN5_9BACI</name>
<dbReference type="InterPro" id="IPR010976">
    <property type="entry name" value="B-phosphoglucomutase_hydrolase"/>
</dbReference>
<feature type="site" description="Important for catalytic activity and assists the phosphoryl transfer reaction to Asp8 by balancing charge and orienting the reacting groups" evidence="5">
    <location>
        <position position="114"/>
    </location>
</feature>
<dbReference type="PANTHER" id="PTHR43481:SF4">
    <property type="entry name" value="GLYCEROL-1-PHOSPHATE PHOSPHOHYDROLASE 1-RELATED"/>
    <property type="match status" value="1"/>
</dbReference>
<dbReference type="SUPFAM" id="SSF56784">
    <property type="entry name" value="HAD-like"/>
    <property type="match status" value="1"/>
</dbReference>
<feature type="binding site" evidence="4">
    <location>
        <position position="170"/>
    </location>
    <ligand>
        <name>Mg(2+)</name>
        <dbReference type="ChEBI" id="CHEBI:18420"/>
    </ligand>
</feature>
<keyword evidence="4" id="KW-0460">Magnesium</keyword>
<comment type="cofactor">
    <cofactor evidence="4">
        <name>Mg(2+)</name>
        <dbReference type="ChEBI" id="CHEBI:18420"/>
    </cofactor>
    <text evidence="4">Binds 2 magnesium ions per subunit.</text>
</comment>
<dbReference type="Gene3D" id="1.10.150.240">
    <property type="entry name" value="Putative phosphatase, domain 2"/>
    <property type="match status" value="1"/>
</dbReference>
<dbReference type="InterPro" id="IPR051806">
    <property type="entry name" value="HAD-like_SPP"/>
</dbReference>
<dbReference type="SFLD" id="SFLDS00003">
    <property type="entry name" value="Haloacid_Dehalogenase"/>
    <property type="match status" value="1"/>
</dbReference>
<proteinExistence type="inferred from homology"/>
<dbReference type="NCBIfam" id="TIGR02009">
    <property type="entry name" value="PGMB-YQAB-SF"/>
    <property type="match status" value="1"/>
</dbReference>
<evidence type="ECO:0000256" key="3">
    <source>
        <dbReference type="PIRSR" id="PIRSR610972-2"/>
    </source>
</evidence>
<dbReference type="InterPro" id="IPR023198">
    <property type="entry name" value="PGP-like_dom2"/>
</dbReference>
<feature type="binding site" evidence="4">
    <location>
        <position position="11"/>
    </location>
    <ligand>
        <name>Mg(2+)</name>
        <dbReference type="ChEBI" id="CHEBI:18420"/>
    </ligand>
</feature>
<evidence type="ECO:0000256" key="2">
    <source>
        <dbReference type="PIRSR" id="PIRSR610972-1"/>
    </source>
</evidence>
<dbReference type="AlphaFoldDB" id="A0A852TCN5"/>
<dbReference type="InterPro" id="IPR036412">
    <property type="entry name" value="HAD-like_sf"/>
</dbReference>
<dbReference type="NCBIfam" id="TIGR01509">
    <property type="entry name" value="HAD-SF-IA-v3"/>
    <property type="match status" value="1"/>
</dbReference>
<dbReference type="EMBL" id="JACCBX010000006">
    <property type="protein sequence ID" value="NYE06552.1"/>
    <property type="molecule type" value="Genomic_DNA"/>
</dbReference>
<feature type="site" description="Important for catalytic activity and assists the phosphoryl transfer reaction to Asp8 by balancing charge and orienting the reacting groups" evidence="5">
    <location>
        <position position="145"/>
    </location>
</feature>
<feature type="binding site" evidence="3">
    <location>
        <begin position="114"/>
        <end position="118"/>
    </location>
    <ligand>
        <name>substrate</name>
    </ligand>
</feature>
<dbReference type="Pfam" id="PF00702">
    <property type="entry name" value="Hydrolase"/>
    <property type="match status" value="1"/>
</dbReference>
<dbReference type="InterPro" id="IPR023214">
    <property type="entry name" value="HAD_sf"/>
</dbReference>
<keyword evidence="6" id="KW-0413">Isomerase</keyword>
<feature type="active site" description="Nucleophile" evidence="2">
    <location>
        <position position="9"/>
    </location>
</feature>
<dbReference type="GO" id="GO:0005975">
    <property type="term" value="P:carbohydrate metabolic process"/>
    <property type="evidence" value="ECO:0007669"/>
    <property type="project" value="InterPro"/>
</dbReference>
<dbReference type="GO" id="GO:0000287">
    <property type="term" value="F:magnesium ion binding"/>
    <property type="evidence" value="ECO:0007669"/>
    <property type="project" value="InterPro"/>
</dbReference>
<dbReference type="Gene3D" id="3.40.50.1000">
    <property type="entry name" value="HAD superfamily/HAD-like"/>
    <property type="match status" value="1"/>
</dbReference>
<keyword evidence="4" id="KW-0479">Metal-binding</keyword>
<feature type="binding site" evidence="3">
    <location>
        <position position="145"/>
    </location>
    <ligand>
        <name>substrate</name>
    </ligand>
</feature>
<dbReference type="GO" id="GO:0050308">
    <property type="term" value="F:sugar-phosphatase activity"/>
    <property type="evidence" value="ECO:0007669"/>
    <property type="project" value="TreeGrafter"/>
</dbReference>
<dbReference type="SFLD" id="SFLDG01129">
    <property type="entry name" value="C1.5:_HAD__Beta-PGM__Phosphata"/>
    <property type="match status" value="1"/>
</dbReference>
<comment type="similarity">
    <text evidence="1">Belongs to the HAD-like hydrolase superfamily. CbbY/CbbZ/Gph/YieH family.</text>
</comment>
<evidence type="ECO:0000256" key="1">
    <source>
        <dbReference type="ARBA" id="ARBA00006171"/>
    </source>
</evidence>
<dbReference type="SFLD" id="SFLDG01135">
    <property type="entry name" value="C1.5.6:_HAD__Beta-PGM__Phospha"/>
    <property type="match status" value="1"/>
</dbReference>
<feature type="binding site" evidence="3">
    <location>
        <position position="25"/>
    </location>
    <ligand>
        <name>substrate</name>
    </ligand>
</feature>
<evidence type="ECO:0000256" key="4">
    <source>
        <dbReference type="PIRSR" id="PIRSR610972-3"/>
    </source>
</evidence>
<dbReference type="PANTHER" id="PTHR43481">
    <property type="entry name" value="FRUCTOSE-1-PHOSPHATE PHOSPHATASE"/>
    <property type="match status" value="1"/>
</dbReference>
<feature type="binding site" evidence="3">
    <location>
        <begin position="44"/>
        <end position="49"/>
    </location>
    <ligand>
        <name>substrate</name>
    </ligand>
</feature>
<feature type="binding site" evidence="4">
    <location>
        <position position="9"/>
    </location>
    <ligand>
        <name>Mg(2+)</name>
        <dbReference type="ChEBI" id="CHEBI:18420"/>
    </ligand>
</feature>
<dbReference type="InterPro" id="IPR006439">
    <property type="entry name" value="HAD-SF_hydro_IA"/>
</dbReference>
<organism evidence="6 7">
    <name type="scientific">Neobacillus niacini</name>
    <dbReference type="NCBI Taxonomy" id="86668"/>
    <lineage>
        <taxon>Bacteria</taxon>
        <taxon>Bacillati</taxon>
        <taxon>Bacillota</taxon>
        <taxon>Bacilli</taxon>
        <taxon>Bacillales</taxon>
        <taxon>Bacillaceae</taxon>
        <taxon>Neobacillus</taxon>
    </lineage>
</organism>
<reference evidence="7" key="1">
    <citation type="submission" date="2020-07" db="EMBL/GenBank/DDBJ databases">
        <authorList>
            <person name="Partida-Martinez L."/>
            <person name="Huntemann M."/>
            <person name="Clum A."/>
            <person name="Wang J."/>
            <person name="Palaniappan K."/>
            <person name="Ritter S."/>
            <person name="Chen I.-M."/>
            <person name="Stamatis D."/>
            <person name="Reddy T."/>
            <person name="O'Malley R."/>
            <person name="Daum C."/>
            <person name="Shapiro N."/>
            <person name="Ivanova N."/>
            <person name="Kyrpides N."/>
            <person name="Woyke T."/>
        </authorList>
    </citation>
    <scope>NUCLEOTIDE SEQUENCE [LARGE SCALE GENOMIC DNA]</scope>
    <source>
        <strain evidence="7">AT2.8</strain>
    </source>
</reference>
<evidence type="ECO:0000313" key="6">
    <source>
        <dbReference type="EMBL" id="NYE06552.1"/>
    </source>
</evidence>
<feature type="binding site" evidence="3">
    <location>
        <position position="76"/>
    </location>
    <ligand>
        <name>substrate</name>
    </ligand>
</feature>
<evidence type="ECO:0000256" key="5">
    <source>
        <dbReference type="PIRSR" id="PIRSR610972-4"/>
    </source>
</evidence>
<accession>A0A852TCN5</accession>
<evidence type="ECO:0000313" key="7">
    <source>
        <dbReference type="Proteomes" id="UP000548423"/>
    </source>
</evidence>
<gene>
    <name evidence="6" type="ORF">F4694_003332</name>
</gene>
<dbReference type="InterPro" id="IPR010972">
    <property type="entry name" value="Beta-PGM"/>
</dbReference>
<comment type="caution">
    <text evidence="6">The sequence shown here is derived from an EMBL/GenBank/DDBJ whole genome shotgun (WGS) entry which is preliminary data.</text>
</comment>
<dbReference type="CDD" id="cd02598">
    <property type="entry name" value="HAD_BPGM"/>
    <property type="match status" value="1"/>
</dbReference>